<evidence type="ECO:0000313" key="3">
    <source>
        <dbReference type="Proteomes" id="UP000215914"/>
    </source>
</evidence>
<protein>
    <submittedName>
        <fullName evidence="2">Reverse transcriptase zinc-binding domain-containing protein</fullName>
    </submittedName>
</protein>
<dbReference type="Pfam" id="PF13966">
    <property type="entry name" value="zf-RVT"/>
    <property type="match status" value="1"/>
</dbReference>
<proteinExistence type="predicted"/>
<keyword evidence="2" id="KW-0548">Nucleotidyltransferase</keyword>
<gene>
    <name evidence="2" type="ORF">HanXRQr2_Chr16g0765031</name>
</gene>
<keyword evidence="2" id="KW-0808">Transferase</keyword>
<dbReference type="InterPro" id="IPR026960">
    <property type="entry name" value="RVT-Znf"/>
</dbReference>
<dbReference type="EMBL" id="MNCJ02000331">
    <property type="protein sequence ID" value="KAF5761432.1"/>
    <property type="molecule type" value="Genomic_DNA"/>
</dbReference>
<dbReference type="Gramene" id="mRNA:HanXRQr2_Chr16g0765031">
    <property type="protein sequence ID" value="CDS:HanXRQr2_Chr16g0765031.1"/>
    <property type="gene ID" value="HanXRQr2_Chr16g0765031"/>
</dbReference>
<dbReference type="PANTHER" id="PTHR33116">
    <property type="entry name" value="REVERSE TRANSCRIPTASE ZINC-BINDING DOMAIN-CONTAINING PROTEIN-RELATED-RELATED"/>
    <property type="match status" value="1"/>
</dbReference>
<evidence type="ECO:0000313" key="2">
    <source>
        <dbReference type="EMBL" id="KAF5761432.1"/>
    </source>
</evidence>
<sequence>MNRVANWEPVVSKFKTRLSKWKANSLSIAGRLTLIKSVLDSLPSYYFSLFKAPKKVISDLEGLMRRFLWGGTEDMRKMSWVSWEVVTKRIKDGGLGIAPLKINNNALLVKWLWRYLNEPNAMWRRVVLSIHGSSRSWGIAPCNNAIPGVWKNCVSLWNKHKVKGVGLNGVLRGRVGNGLQIRFWLDNWLGQEPLKVTYPSLFAIEKCKRALVADRLKQTGGMRLMCWDWSRSPATAEELLDKQMLEDRLHLVNLEDKEDGWVWDHGSSADFEVASVKKWLRGPVSSESHVGFKWSSWVPNKCNIFMWRAYLDRLPTKMALARRNIFIDNLFCDWCESSEESIEHVLTGCVISSGVWSAISAWCNIPRSFVFHVKDLVDIHELSGAVGIKKVVLHGVIIIACWRLWRARNDKVFDNKVPKVEDLVADIKSLGFLWYKSRFKSGVVVDWDRWCMFDVM</sequence>
<reference evidence="2" key="2">
    <citation type="submission" date="2020-06" db="EMBL/GenBank/DDBJ databases">
        <title>Helianthus annuus Genome sequencing and assembly Release 2.</title>
        <authorList>
            <person name="Gouzy J."/>
            <person name="Langlade N."/>
            <person name="Munos S."/>
        </authorList>
    </citation>
    <scope>NUCLEOTIDE SEQUENCE</scope>
    <source>
        <tissue evidence="2">Leaves</tissue>
    </source>
</reference>
<keyword evidence="2" id="KW-0695">RNA-directed DNA polymerase</keyword>
<evidence type="ECO:0000259" key="1">
    <source>
        <dbReference type="Pfam" id="PF13966"/>
    </source>
</evidence>
<name>A0A9K3DVT8_HELAN</name>
<comment type="caution">
    <text evidence="2">The sequence shown here is derived from an EMBL/GenBank/DDBJ whole genome shotgun (WGS) entry which is preliminary data.</text>
</comment>
<dbReference type="Proteomes" id="UP000215914">
    <property type="component" value="Unassembled WGS sequence"/>
</dbReference>
<organism evidence="2 3">
    <name type="scientific">Helianthus annuus</name>
    <name type="common">Common sunflower</name>
    <dbReference type="NCBI Taxonomy" id="4232"/>
    <lineage>
        <taxon>Eukaryota</taxon>
        <taxon>Viridiplantae</taxon>
        <taxon>Streptophyta</taxon>
        <taxon>Embryophyta</taxon>
        <taxon>Tracheophyta</taxon>
        <taxon>Spermatophyta</taxon>
        <taxon>Magnoliopsida</taxon>
        <taxon>eudicotyledons</taxon>
        <taxon>Gunneridae</taxon>
        <taxon>Pentapetalae</taxon>
        <taxon>asterids</taxon>
        <taxon>campanulids</taxon>
        <taxon>Asterales</taxon>
        <taxon>Asteraceae</taxon>
        <taxon>Asteroideae</taxon>
        <taxon>Heliantheae alliance</taxon>
        <taxon>Heliantheae</taxon>
        <taxon>Helianthus</taxon>
    </lineage>
</organism>
<dbReference type="PANTHER" id="PTHR33116:SF78">
    <property type="entry name" value="OS12G0587133 PROTEIN"/>
    <property type="match status" value="1"/>
</dbReference>
<feature type="domain" description="Reverse transcriptase zinc-binding" evidence="1">
    <location>
        <begin position="272"/>
        <end position="356"/>
    </location>
</feature>
<keyword evidence="3" id="KW-1185">Reference proteome</keyword>
<dbReference type="AlphaFoldDB" id="A0A9K3DVT8"/>
<dbReference type="GO" id="GO:0003964">
    <property type="term" value="F:RNA-directed DNA polymerase activity"/>
    <property type="evidence" value="ECO:0007669"/>
    <property type="project" value="UniProtKB-KW"/>
</dbReference>
<accession>A0A9K3DVT8</accession>
<reference evidence="2" key="1">
    <citation type="journal article" date="2017" name="Nature">
        <title>The sunflower genome provides insights into oil metabolism, flowering and Asterid evolution.</title>
        <authorList>
            <person name="Badouin H."/>
            <person name="Gouzy J."/>
            <person name="Grassa C.J."/>
            <person name="Murat F."/>
            <person name="Staton S.E."/>
            <person name="Cottret L."/>
            <person name="Lelandais-Briere C."/>
            <person name="Owens G.L."/>
            <person name="Carrere S."/>
            <person name="Mayjonade B."/>
            <person name="Legrand L."/>
            <person name="Gill N."/>
            <person name="Kane N.C."/>
            <person name="Bowers J.E."/>
            <person name="Hubner S."/>
            <person name="Bellec A."/>
            <person name="Berard A."/>
            <person name="Berges H."/>
            <person name="Blanchet N."/>
            <person name="Boniface M.C."/>
            <person name="Brunel D."/>
            <person name="Catrice O."/>
            <person name="Chaidir N."/>
            <person name="Claudel C."/>
            <person name="Donnadieu C."/>
            <person name="Faraut T."/>
            <person name="Fievet G."/>
            <person name="Helmstetter N."/>
            <person name="King M."/>
            <person name="Knapp S.J."/>
            <person name="Lai Z."/>
            <person name="Le Paslier M.C."/>
            <person name="Lippi Y."/>
            <person name="Lorenzon L."/>
            <person name="Mandel J.R."/>
            <person name="Marage G."/>
            <person name="Marchand G."/>
            <person name="Marquand E."/>
            <person name="Bret-Mestries E."/>
            <person name="Morien E."/>
            <person name="Nambeesan S."/>
            <person name="Nguyen T."/>
            <person name="Pegot-Espagnet P."/>
            <person name="Pouilly N."/>
            <person name="Raftis F."/>
            <person name="Sallet E."/>
            <person name="Schiex T."/>
            <person name="Thomas J."/>
            <person name="Vandecasteele C."/>
            <person name="Vares D."/>
            <person name="Vear F."/>
            <person name="Vautrin S."/>
            <person name="Crespi M."/>
            <person name="Mangin B."/>
            <person name="Burke J.M."/>
            <person name="Salse J."/>
            <person name="Munos S."/>
            <person name="Vincourt P."/>
            <person name="Rieseberg L.H."/>
            <person name="Langlade N.B."/>
        </authorList>
    </citation>
    <scope>NUCLEOTIDE SEQUENCE</scope>
    <source>
        <tissue evidence="2">Leaves</tissue>
    </source>
</reference>